<evidence type="ECO:0000256" key="14">
    <source>
        <dbReference type="ARBA" id="ARBA00022840"/>
    </source>
</evidence>
<evidence type="ECO:0000256" key="13">
    <source>
        <dbReference type="ARBA" id="ARBA00022832"/>
    </source>
</evidence>
<keyword evidence="22" id="KW-1185">Reference proteome</keyword>
<evidence type="ECO:0000256" key="1">
    <source>
        <dbReference type="ARBA" id="ARBA00001947"/>
    </source>
</evidence>
<keyword evidence="15" id="KW-0443">Lipid metabolism</keyword>
<comment type="caution">
    <text evidence="21">The sequence shown here is derived from an EMBL/GenBank/DDBJ whole genome shotgun (WGS) entry which is preliminary data.</text>
</comment>
<evidence type="ECO:0000259" key="20">
    <source>
        <dbReference type="PROSITE" id="PS50989"/>
    </source>
</evidence>
<proteinExistence type="inferred from homology"/>
<dbReference type="InterPro" id="IPR000438">
    <property type="entry name" value="Acetyl_CoA_COase_Trfase_b_su"/>
</dbReference>
<dbReference type="InterPro" id="IPR011763">
    <property type="entry name" value="COA_CT_C"/>
</dbReference>
<dbReference type="GO" id="GO:2001295">
    <property type="term" value="P:malonyl-CoA biosynthetic process"/>
    <property type="evidence" value="ECO:0007669"/>
    <property type="project" value="UniProtKB-UniPathway"/>
</dbReference>
<feature type="domain" description="CoA carboxyltransferase N-terminal" evidence="19">
    <location>
        <begin position="487"/>
        <end position="744"/>
    </location>
</feature>
<evidence type="ECO:0000256" key="4">
    <source>
        <dbReference type="ARBA" id="ARBA00006276"/>
    </source>
</evidence>
<keyword evidence="12" id="KW-0547">Nucleotide-binding</keyword>
<keyword evidence="21" id="KW-0436">Ligase</keyword>
<comment type="function">
    <text evidence="17">Component of the acetyl coenzyme A carboxylase (ACC) complex. Biotin carboxylase (BC) catalyzes the carboxylation of biotin on its carrier protein (BCCP) and then the CO(2) group is transferred by the transcarboxylase to acetyl-CoA to form malonyl-CoA.</text>
</comment>
<dbReference type="PRINTS" id="PR01070">
    <property type="entry name" value="ACCCTRFRASEB"/>
</dbReference>
<dbReference type="Gene3D" id="3.90.226.10">
    <property type="entry name" value="2-enoyl-CoA Hydratase, Chain A, domain 1"/>
    <property type="match status" value="2"/>
</dbReference>
<evidence type="ECO:0000256" key="2">
    <source>
        <dbReference type="ARBA" id="ARBA00004496"/>
    </source>
</evidence>
<dbReference type="InterPro" id="IPR001095">
    <property type="entry name" value="Acetyl_CoA_COase_a_su"/>
</dbReference>
<evidence type="ECO:0000256" key="12">
    <source>
        <dbReference type="ARBA" id="ARBA00022741"/>
    </source>
</evidence>
<dbReference type="GO" id="GO:0003989">
    <property type="term" value="F:acetyl-CoA carboxylase activity"/>
    <property type="evidence" value="ECO:0007669"/>
    <property type="project" value="InterPro"/>
</dbReference>
<evidence type="ECO:0000256" key="9">
    <source>
        <dbReference type="ARBA" id="ARBA00022490"/>
    </source>
</evidence>
<dbReference type="GO" id="GO:0016743">
    <property type="term" value="F:carboxyl- or carbamoyltransferase activity"/>
    <property type="evidence" value="ECO:0007669"/>
    <property type="project" value="InterPro"/>
</dbReference>
<evidence type="ECO:0000256" key="10">
    <source>
        <dbReference type="ARBA" id="ARBA00022516"/>
    </source>
</evidence>
<evidence type="ECO:0000256" key="16">
    <source>
        <dbReference type="ARBA" id="ARBA00023160"/>
    </source>
</evidence>
<dbReference type="Pfam" id="PF03255">
    <property type="entry name" value="ACCA"/>
    <property type="match status" value="1"/>
</dbReference>
<comment type="similarity">
    <text evidence="5">In the N-terminal section; belongs to the AccD/PCCB family.</text>
</comment>
<accession>A0A179D5U6</accession>
<dbReference type="UniPathway" id="UPA00655">
    <property type="reaction ID" value="UER00711"/>
</dbReference>
<dbReference type="SUPFAM" id="SSF52096">
    <property type="entry name" value="ClpP/crotonase"/>
    <property type="match status" value="2"/>
</dbReference>
<organism evidence="21 22">
    <name type="scientific">Thermosulfurimonas dismutans</name>
    <dbReference type="NCBI Taxonomy" id="999894"/>
    <lineage>
        <taxon>Bacteria</taxon>
        <taxon>Pseudomonadati</taxon>
        <taxon>Thermodesulfobacteriota</taxon>
        <taxon>Thermodesulfobacteria</taxon>
        <taxon>Thermodesulfobacteriales</taxon>
        <taxon>Thermodesulfobacteriaceae</taxon>
        <taxon>Thermosulfurimonas</taxon>
    </lineage>
</organism>
<gene>
    <name evidence="21" type="ORF">TDIS_0637</name>
</gene>
<evidence type="ECO:0000313" key="21">
    <source>
        <dbReference type="EMBL" id="OAQ21416.1"/>
    </source>
</evidence>
<comment type="similarity">
    <text evidence="4">In the C-terminal section; belongs to the AccA family.</text>
</comment>
<sequence>MSELYRELTELLERALYVRDIKGEDWQEISAVVGFLQELREKVYELPGEELRKRFSLLKEKLVALETLAAETLSPYEIVKITRHPQRFTLQDILENVYDNYTELGGEGEINLDPAVVVARAMISRRVGDKIYMHQVMVIGHEKGHGEEFRRGGSAKPWGNEKALHYMKIAETEGIPIHFYIFTPGAYPIEDPPGAAQQIARNLYTMAKLKVPMISFISEGGSGGAEAIGLADLRLMASRGYYSVISPEGAAAIEAKLKSGRPPRELVEKCARNLRLTAEDNLRLGTIDRIVPEPPLGARRQDYGFFKRLRYEMIRATDEVVLQTKSLRTFRKYVLSRKNGTEEVPEDFGIYVNWELTEDEKEILLENRSRKYREMGRWAVCGKESTFKHYLEKSHDLGLKVFHGLRYGVFKQSHRALRRMFEELTQESSALLKPVSDPVKTVYNLLSGKKRRIPKVVSWIERPEGPEELYVSPLALEDRTVTCPNAETHGCPDLWVPDLYGEFCGVCPNCGYHFPLEYQWYLNNLFDRGSVREFNEGLSSGNPLNFEGYAEKLAKARKSTGKNSAMLTFEAKIGGISLIVAMLIADFRQGTVGVAEGEKFIRACDRARITRRPLLALIHTTGGIRIHEGTLGVIQMPRCTVAVREYVDSGGLYIVLYDNNSYAGPVASFLGCAPYQFALRSTRLGFAGPRVIRETTGEEVPPDYHSAENALRRGHIQGVWDRRELRLKLYEALLTMGGRNLYYR</sequence>
<name>A0A179D5U6_9BACT</name>
<comment type="subunit">
    <text evidence="6">Acetyl-CoA carboxylase is a heterotetramer composed of biotin carboxyl carrier protein (AccB), biotin carboxylase (AccC) and two subunits of ACCase subunit beta/alpha.</text>
</comment>
<evidence type="ECO:0000256" key="15">
    <source>
        <dbReference type="ARBA" id="ARBA00023098"/>
    </source>
</evidence>
<dbReference type="PROSITE" id="PS50989">
    <property type="entry name" value="COA_CT_CTER"/>
    <property type="match status" value="1"/>
</dbReference>
<dbReference type="STRING" id="999894.TDIS_0637"/>
<dbReference type="GO" id="GO:0009317">
    <property type="term" value="C:acetyl-CoA carboxylase complex"/>
    <property type="evidence" value="ECO:0007669"/>
    <property type="project" value="InterPro"/>
</dbReference>
<dbReference type="OrthoDB" id="9772975at2"/>
<dbReference type="GO" id="GO:0006633">
    <property type="term" value="P:fatty acid biosynthetic process"/>
    <property type="evidence" value="ECO:0007669"/>
    <property type="project" value="UniProtKB-KW"/>
</dbReference>
<feature type="domain" description="CoA carboxyltransferase C-terminal" evidence="20">
    <location>
        <begin position="57"/>
        <end position="324"/>
    </location>
</feature>
<keyword evidence="9" id="KW-0963">Cytoplasm</keyword>
<evidence type="ECO:0000256" key="17">
    <source>
        <dbReference type="ARBA" id="ARBA00025280"/>
    </source>
</evidence>
<dbReference type="AlphaFoldDB" id="A0A179D5U6"/>
<keyword evidence="11 21" id="KW-0808">Transferase</keyword>
<dbReference type="PATRIC" id="fig|999894.6.peg.636"/>
<dbReference type="RefSeq" id="WP_068669217.1">
    <property type="nucleotide sequence ID" value="NZ_LWLG01000002.1"/>
</dbReference>
<comment type="pathway">
    <text evidence="3">Lipid metabolism; malonyl-CoA biosynthesis; malonyl-CoA from acetyl-CoA: step 1/1.</text>
</comment>
<evidence type="ECO:0000256" key="18">
    <source>
        <dbReference type="ARBA" id="ARBA00049152"/>
    </source>
</evidence>
<dbReference type="Proteomes" id="UP000078390">
    <property type="component" value="Unassembled WGS sequence"/>
</dbReference>
<evidence type="ECO:0000313" key="22">
    <source>
        <dbReference type="Proteomes" id="UP000078390"/>
    </source>
</evidence>
<dbReference type="PANTHER" id="PTHR42853">
    <property type="entry name" value="ACETYL-COENZYME A CARBOXYLASE CARBOXYL TRANSFERASE SUBUNIT ALPHA"/>
    <property type="match status" value="1"/>
</dbReference>
<evidence type="ECO:0000259" key="19">
    <source>
        <dbReference type="PROSITE" id="PS50980"/>
    </source>
</evidence>
<evidence type="ECO:0000256" key="7">
    <source>
        <dbReference type="ARBA" id="ARBA00011883"/>
    </source>
</evidence>
<reference evidence="21 22" key="1">
    <citation type="submission" date="2016-04" db="EMBL/GenBank/DDBJ databases">
        <title>Genome analysis of Thermosulfurimonas dismutans, the first thermophilic sulfur-disproportionating bacterium of the phylum Thermodesulfobacteria.</title>
        <authorList>
            <person name="Mardanov A.V."/>
            <person name="Beletsky A.V."/>
            <person name="Kadnikov V.V."/>
            <person name="Slobodkin A.I."/>
            <person name="Ravin N.V."/>
        </authorList>
    </citation>
    <scope>NUCLEOTIDE SEQUENCE [LARGE SCALE GENOMIC DNA]</scope>
    <source>
        <strain evidence="21 22">S95</strain>
    </source>
</reference>
<keyword evidence="10" id="KW-0444">Lipid biosynthesis</keyword>
<protein>
    <recommendedName>
        <fullName evidence="8">Acetyl-coenzyme A carboxylase carboxyl transferase subunits beta/alpha</fullName>
        <ecNumber evidence="7">2.1.3.15</ecNumber>
    </recommendedName>
</protein>
<dbReference type="EC" id="2.1.3.15" evidence="7"/>
<comment type="cofactor">
    <cofactor evidence="1">
        <name>Zn(2+)</name>
        <dbReference type="ChEBI" id="CHEBI:29105"/>
    </cofactor>
</comment>
<comment type="catalytic activity">
    <reaction evidence="18">
        <text>N(6)-carboxybiotinyl-L-lysyl-[protein] + acetyl-CoA = N(6)-biotinyl-L-lysyl-[protein] + malonyl-CoA</text>
        <dbReference type="Rhea" id="RHEA:54728"/>
        <dbReference type="Rhea" id="RHEA-COMP:10505"/>
        <dbReference type="Rhea" id="RHEA-COMP:10506"/>
        <dbReference type="ChEBI" id="CHEBI:57288"/>
        <dbReference type="ChEBI" id="CHEBI:57384"/>
        <dbReference type="ChEBI" id="CHEBI:83144"/>
        <dbReference type="ChEBI" id="CHEBI:83145"/>
        <dbReference type="EC" id="2.1.3.15"/>
    </reaction>
</comment>
<dbReference type="InterPro" id="IPR011762">
    <property type="entry name" value="COA_CT_N"/>
</dbReference>
<keyword evidence="14" id="KW-0067">ATP-binding</keyword>
<dbReference type="EMBL" id="LWLG01000002">
    <property type="protein sequence ID" value="OAQ21416.1"/>
    <property type="molecule type" value="Genomic_DNA"/>
</dbReference>
<comment type="subcellular location">
    <subcellularLocation>
        <location evidence="2">Cytoplasm</location>
    </subcellularLocation>
</comment>
<dbReference type="PROSITE" id="PS50980">
    <property type="entry name" value="COA_CT_NTER"/>
    <property type="match status" value="1"/>
</dbReference>
<keyword evidence="16" id="KW-0275">Fatty acid biosynthesis</keyword>
<dbReference type="InterPro" id="IPR029045">
    <property type="entry name" value="ClpP/crotonase-like_dom_sf"/>
</dbReference>
<evidence type="ECO:0000256" key="8">
    <source>
        <dbReference type="ARBA" id="ARBA00018312"/>
    </source>
</evidence>
<evidence type="ECO:0000256" key="6">
    <source>
        <dbReference type="ARBA" id="ARBA00011664"/>
    </source>
</evidence>
<evidence type="ECO:0000256" key="5">
    <source>
        <dbReference type="ARBA" id="ARBA00010284"/>
    </source>
</evidence>
<evidence type="ECO:0000256" key="3">
    <source>
        <dbReference type="ARBA" id="ARBA00004956"/>
    </source>
</evidence>
<dbReference type="GO" id="GO:0005524">
    <property type="term" value="F:ATP binding"/>
    <property type="evidence" value="ECO:0007669"/>
    <property type="project" value="UniProtKB-KW"/>
</dbReference>
<keyword evidence="13" id="KW-0276">Fatty acid metabolism</keyword>
<dbReference type="PANTHER" id="PTHR42853:SF3">
    <property type="entry name" value="ACETYL-COENZYME A CARBOXYLASE CARBOXYL TRANSFERASE SUBUNIT ALPHA, CHLOROPLASTIC"/>
    <property type="match status" value="1"/>
</dbReference>
<evidence type="ECO:0000256" key="11">
    <source>
        <dbReference type="ARBA" id="ARBA00022679"/>
    </source>
</evidence>